<dbReference type="Proteomes" id="UP000814033">
    <property type="component" value="Unassembled WGS sequence"/>
</dbReference>
<keyword evidence="2" id="KW-1185">Reference proteome</keyword>
<comment type="caution">
    <text evidence="1">The sequence shown here is derived from an EMBL/GenBank/DDBJ whole genome shotgun (WGS) entry which is preliminary data.</text>
</comment>
<organism evidence="1 2">
    <name type="scientific">Auriscalpium vulgare</name>
    <dbReference type="NCBI Taxonomy" id="40419"/>
    <lineage>
        <taxon>Eukaryota</taxon>
        <taxon>Fungi</taxon>
        <taxon>Dikarya</taxon>
        <taxon>Basidiomycota</taxon>
        <taxon>Agaricomycotina</taxon>
        <taxon>Agaricomycetes</taxon>
        <taxon>Russulales</taxon>
        <taxon>Auriscalpiaceae</taxon>
        <taxon>Auriscalpium</taxon>
    </lineage>
</organism>
<evidence type="ECO:0000313" key="2">
    <source>
        <dbReference type="Proteomes" id="UP000814033"/>
    </source>
</evidence>
<proteinExistence type="predicted"/>
<reference evidence="1" key="1">
    <citation type="submission" date="2021-02" db="EMBL/GenBank/DDBJ databases">
        <authorList>
            <consortium name="DOE Joint Genome Institute"/>
            <person name="Ahrendt S."/>
            <person name="Looney B.P."/>
            <person name="Miyauchi S."/>
            <person name="Morin E."/>
            <person name="Drula E."/>
            <person name="Courty P.E."/>
            <person name="Chicoki N."/>
            <person name="Fauchery L."/>
            <person name="Kohler A."/>
            <person name="Kuo A."/>
            <person name="Labutti K."/>
            <person name="Pangilinan J."/>
            <person name="Lipzen A."/>
            <person name="Riley R."/>
            <person name="Andreopoulos W."/>
            <person name="He G."/>
            <person name="Johnson J."/>
            <person name="Barry K.W."/>
            <person name="Grigoriev I.V."/>
            <person name="Nagy L."/>
            <person name="Hibbett D."/>
            <person name="Henrissat B."/>
            <person name="Matheny P.B."/>
            <person name="Labbe J."/>
            <person name="Martin F."/>
        </authorList>
    </citation>
    <scope>NUCLEOTIDE SEQUENCE</scope>
    <source>
        <strain evidence="1">FP105234-sp</strain>
    </source>
</reference>
<accession>A0ACB8R9X3</accession>
<reference evidence="1" key="2">
    <citation type="journal article" date="2022" name="New Phytol.">
        <title>Evolutionary transition to the ectomycorrhizal habit in the genomes of a hyperdiverse lineage of mushroom-forming fungi.</title>
        <authorList>
            <person name="Looney B."/>
            <person name="Miyauchi S."/>
            <person name="Morin E."/>
            <person name="Drula E."/>
            <person name="Courty P.E."/>
            <person name="Kohler A."/>
            <person name="Kuo A."/>
            <person name="LaButti K."/>
            <person name="Pangilinan J."/>
            <person name="Lipzen A."/>
            <person name="Riley R."/>
            <person name="Andreopoulos W."/>
            <person name="He G."/>
            <person name="Johnson J."/>
            <person name="Nolan M."/>
            <person name="Tritt A."/>
            <person name="Barry K.W."/>
            <person name="Grigoriev I.V."/>
            <person name="Nagy L.G."/>
            <person name="Hibbett D."/>
            <person name="Henrissat B."/>
            <person name="Matheny P.B."/>
            <person name="Labbe J."/>
            <person name="Martin F.M."/>
        </authorList>
    </citation>
    <scope>NUCLEOTIDE SEQUENCE</scope>
    <source>
        <strain evidence="1">FP105234-sp</strain>
    </source>
</reference>
<dbReference type="EMBL" id="MU276202">
    <property type="protein sequence ID" value="KAI0040373.1"/>
    <property type="molecule type" value="Genomic_DNA"/>
</dbReference>
<evidence type="ECO:0000313" key="1">
    <source>
        <dbReference type="EMBL" id="KAI0040373.1"/>
    </source>
</evidence>
<name>A0ACB8R9X3_9AGAM</name>
<protein>
    <submittedName>
        <fullName evidence="1">Uncharacterized protein</fullName>
    </submittedName>
</protein>
<sequence>MPLPPPRDLVALTDRSSLRQTATDRLLHPSGGYMAQCRVLRPAGSLRLWTFGGLWRGRRVWPDDLTPTSNLNAAQASLPGWPNSRLHRRFSNGLLAVEPHHAQLNRITRATLLSAAPAPAPSEKPHRPAQASEQKATFICYATP</sequence>
<gene>
    <name evidence="1" type="ORF">FA95DRAFT_1566460</name>
</gene>